<evidence type="ECO:0000256" key="2">
    <source>
        <dbReference type="ARBA" id="ARBA00022679"/>
    </source>
</evidence>
<dbReference type="PANTHER" id="PTHR11061">
    <property type="entry name" value="RNA M5U METHYLTRANSFERASE"/>
    <property type="match status" value="1"/>
</dbReference>
<dbReference type="eggNOG" id="COG2265">
    <property type="taxonomic scope" value="Bacteria"/>
</dbReference>
<evidence type="ECO:0000256" key="4">
    <source>
        <dbReference type="PROSITE-ProRule" id="PRU01024"/>
    </source>
</evidence>
<dbReference type="PROSITE" id="PS51687">
    <property type="entry name" value="SAM_MT_RNA_M5U"/>
    <property type="match status" value="1"/>
</dbReference>
<dbReference type="STRING" id="1121428.DESHY_70107"/>
<feature type="binding site" evidence="4">
    <location>
        <position position="318"/>
    </location>
    <ligand>
        <name>S-adenosyl-L-methionine</name>
        <dbReference type="ChEBI" id="CHEBI:59789"/>
    </ligand>
</feature>
<dbReference type="GO" id="GO:0070041">
    <property type="term" value="F:rRNA (uridine-C5-)-methyltransferase activity"/>
    <property type="evidence" value="ECO:0007669"/>
    <property type="project" value="TreeGrafter"/>
</dbReference>
<name>K8ELF2_9FIRM</name>
<dbReference type="CDD" id="cd02440">
    <property type="entry name" value="AdoMet_MTases"/>
    <property type="match status" value="1"/>
</dbReference>
<dbReference type="Proteomes" id="UP000009315">
    <property type="component" value="Unassembled WGS sequence"/>
</dbReference>
<dbReference type="PROSITE" id="PS01230">
    <property type="entry name" value="TRMA_1"/>
    <property type="match status" value="1"/>
</dbReference>
<dbReference type="InterPro" id="IPR010280">
    <property type="entry name" value="U5_MeTrfase_fam"/>
</dbReference>
<sequence length="459" mass="50205">MAKHIEVGEILELTIHGLGHAGEGVGRHENLAVFVPDVLPGERVRISITQVKKTYARGKVKEILHPAPYRVVPQCPASHQCGGCQLQHLNYQAQLAQKREMVQAALTRLGGLGGVEVNPTLGMADPWHYRNKIHLQVMQEAGRVKLGFYAEGSYRLAAGPAQQACLLVDKQINQVAAVLEELVNQHRLPPYHWQKQTGLLRHVIFRRGFHTGEIMVVLVTSGAPWPAAGEFAKAVAARHPAVVSVIRNINNSPERVILGEKNLLLAGREYITDYLMGLQFKISATSFYQVNPRQTEVLYNKVLEFANLQGQETVVDAYCGIGTIANCLAPHARRVLGMEIVPSAVADAKANALANGLNNTEFKLGAVEKLLPQMVAGGLQPDLVVLDPPRKGCAGEVLEAVSRAGVPRVIYVSCDPATLARDLGILDNLGYRTLQVQPVDMFPWTSHVECVVLMSRVEK</sequence>
<feature type="binding site" evidence="4">
    <location>
        <position position="387"/>
    </location>
    <ligand>
        <name>S-adenosyl-L-methionine</name>
        <dbReference type="ChEBI" id="CHEBI:59789"/>
    </ligand>
</feature>
<evidence type="ECO:0000256" key="5">
    <source>
        <dbReference type="PROSITE-ProRule" id="PRU10015"/>
    </source>
</evidence>
<feature type="active site" evidence="5">
    <location>
        <position position="414"/>
    </location>
</feature>
<dbReference type="Pfam" id="PF05958">
    <property type="entry name" value="tRNA_U5-meth_tr"/>
    <property type="match status" value="1"/>
</dbReference>
<dbReference type="InterPro" id="IPR030390">
    <property type="entry name" value="MeTrfase_TrmA_AS"/>
</dbReference>
<dbReference type="OrthoDB" id="9804590at2"/>
<reference evidence="7 8" key="1">
    <citation type="journal article" date="2013" name="Genome Announc.">
        <title>Genome Sequence of the Sulfate-Reducing Bacterium Desulfotomaculum hydrothermale Lam5(T).</title>
        <authorList>
            <person name="Amin O."/>
            <person name="Fardeau M.L."/>
            <person name="Valette O."/>
            <person name="Hirschler-Rea A."/>
            <person name="Barbe V."/>
            <person name="Medigue C."/>
            <person name="Vacherie B."/>
            <person name="Ollivier B."/>
            <person name="Bertin P.N."/>
            <person name="Dolla A."/>
        </authorList>
    </citation>
    <scope>NUCLEOTIDE SEQUENCE [LARGE SCALE GENOMIC DNA]</scope>
    <source>
        <strain evidence="8">Lam5 / DSM 18033</strain>
    </source>
</reference>
<comment type="caution">
    <text evidence="7">The sequence shown here is derived from an EMBL/GenBank/DDBJ whole genome shotgun (WGS) entry which is preliminary data.</text>
</comment>
<dbReference type="FunFam" id="2.40.50.1070:FF:000003">
    <property type="entry name" value="23S rRNA (Uracil-5-)-methyltransferase RumA"/>
    <property type="match status" value="1"/>
</dbReference>
<dbReference type="NCBIfam" id="TIGR00479">
    <property type="entry name" value="rumA"/>
    <property type="match status" value="1"/>
</dbReference>
<dbReference type="FunFam" id="3.40.50.150:FF:000009">
    <property type="entry name" value="23S rRNA (Uracil(1939)-C(5))-methyltransferase RlmD"/>
    <property type="match status" value="1"/>
</dbReference>
<protein>
    <submittedName>
        <fullName evidence="7">Putative enzyme</fullName>
        <ecNumber evidence="7">2.1.1.-</ecNumber>
    </submittedName>
</protein>
<dbReference type="AlphaFoldDB" id="K8ELF2"/>
<dbReference type="InterPro" id="IPR030391">
    <property type="entry name" value="MeTrfase_TrmA_CS"/>
</dbReference>
<evidence type="ECO:0000256" key="3">
    <source>
        <dbReference type="ARBA" id="ARBA00022691"/>
    </source>
</evidence>
<dbReference type="EMBL" id="CAOS01000014">
    <property type="protein sequence ID" value="CCO09321.1"/>
    <property type="molecule type" value="Genomic_DNA"/>
</dbReference>
<evidence type="ECO:0000313" key="8">
    <source>
        <dbReference type="Proteomes" id="UP000009315"/>
    </source>
</evidence>
<keyword evidence="8" id="KW-1185">Reference proteome</keyword>
<keyword evidence="1 4" id="KW-0489">Methyltransferase</keyword>
<dbReference type="SUPFAM" id="SSF53335">
    <property type="entry name" value="S-adenosyl-L-methionine-dependent methyltransferases"/>
    <property type="match status" value="1"/>
</dbReference>
<evidence type="ECO:0000313" key="7">
    <source>
        <dbReference type="EMBL" id="CCO09321.1"/>
    </source>
</evidence>
<dbReference type="Gene3D" id="2.40.50.1070">
    <property type="match status" value="1"/>
</dbReference>
<dbReference type="SUPFAM" id="SSF50249">
    <property type="entry name" value="Nucleic acid-binding proteins"/>
    <property type="match status" value="1"/>
</dbReference>
<dbReference type="Gene3D" id="2.40.50.140">
    <property type="entry name" value="Nucleic acid-binding proteins"/>
    <property type="match status" value="1"/>
</dbReference>
<accession>K8ELF2</accession>
<gene>
    <name evidence="7" type="ORF">DESHY_70107</name>
</gene>
<evidence type="ECO:0000259" key="6">
    <source>
        <dbReference type="PROSITE" id="PS50926"/>
    </source>
</evidence>
<dbReference type="GO" id="GO:0070475">
    <property type="term" value="P:rRNA base methylation"/>
    <property type="evidence" value="ECO:0007669"/>
    <property type="project" value="TreeGrafter"/>
</dbReference>
<feature type="active site" description="Nucleophile" evidence="4">
    <location>
        <position position="414"/>
    </location>
</feature>
<keyword evidence="3 4" id="KW-0949">S-adenosyl-L-methionine</keyword>
<dbReference type="Pfam" id="PF01938">
    <property type="entry name" value="TRAM"/>
    <property type="match status" value="1"/>
</dbReference>
<proteinExistence type="inferred from homology"/>
<dbReference type="PROSITE" id="PS50926">
    <property type="entry name" value="TRAM"/>
    <property type="match status" value="1"/>
</dbReference>
<dbReference type="InterPro" id="IPR002792">
    <property type="entry name" value="TRAM_dom"/>
</dbReference>
<dbReference type="EC" id="2.1.1.-" evidence="7"/>
<feature type="binding site" evidence="4">
    <location>
        <position position="339"/>
    </location>
    <ligand>
        <name>S-adenosyl-L-methionine</name>
        <dbReference type="ChEBI" id="CHEBI:59789"/>
    </ligand>
</feature>
<evidence type="ECO:0000256" key="1">
    <source>
        <dbReference type="ARBA" id="ARBA00022603"/>
    </source>
</evidence>
<dbReference type="PROSITE" id="PS01231">
    <property type="entry name" value="TRMA_2"/>
    <property type="match status" value="1"/>
</dbReference>
<organism evidence="7 8">
    <name type="scientific">Desulforamulus hydrothermalis Lam5 = DSM 18033</name>
    <dbReference type="NCBI Taxonomy" id="1121428"/>
    <lineage>
        <taxon>Bacteria</taxon>
        <taxon>Bacillati</taxon>
        <taxon>Bacillota</taxon>
        <taxon>Clostridia</taxon>
        <taxon>Eubacteriales</taxon>
        <taxon>Peptococcaceae</taxon>
        <taxon>Desulforamulus</taxon>
    </lineage>
</organism>
<comment type="similarity">
    <text evidence="4">Belongs to the class I-like SAM-binding methyltransferase superfamily. RNA M5U methyltransferase family.</text>
</comment>
<keyword evidence="2 4" id="KW-0808">Transferase</keyword>
<feature type="binding site" evidence="4">
    <location>
        <position position="289"/>
    </location>
    <ligand>
        <name>S-adenosyl-L-methionine</name>
        <dbReference type="ChEBI" id="CHEBI:59789"/>
    </ligand>
</feature>
<dbReference type="PANTHER" id="PTHR11061:SF30">
    <property type="entry name" value="TRNA (URACIL(54)-C(5))-METHYLTRANSFERASE"/>
    <property type="match status" value="1"/>
</dbReference>
<dbReference type="InterPro" id="IPR012340">
    <property type="entry name" value="NA-bd_OB-fold"/>
</dbReference>
<dbReference type="RefSeq" id="WP_008413281.1">
    <property type="nucleotide sequence ID" value="NZ_CAOS01000014.1"/>
</dbReference>
<dbReference type="FunFam" id="2.40.50.140:FF:000097">
    <property type="entry name" value="23S rRNA (uracil(1939)-C(5))-methyltransferase RlmD"/>
    <property type="match status" value="1"/>
</dbReference>
<dbReference type="InterPro" id="IPR029063">
    <property type="entry name" value="SAM-dependent_MTases_sf"/>
</dbReference>
<dbReference type="Gene3D" id="3.40.50.150">
    <property type="entry name" value="Vaccinia Virus protein VP39"/>
    <property type="match status" value="1"/>
</dbReference>
<feature type="domain" description="TRAM" evidence="6">
    <location>
        <begin position="4"/>
        <end position="62"/>
    </location>
</feature>